<sequence length="1135" mass="112814">MASNAGTDPPPSGASFRTSAGEVVRLHDCVCWRWLEGRPCLPQHERDLAAATDLVLIPVPPSGYNNSKRARKAASSEPAAAAPQPVAHAHTATARGTDGAAASCERDVLLAACTIARDALQASGLRCVVDDCPRSTPGAKYNRWEGRGVGLRVEVGLREAAARTYCLALHPRLAALLPAASAAAGATTAAAQTRDHPVVATATAGATANAAASSQDAPGVGSDSAAPAPAPAPASHSGQGKAKLGGSATAGRGLRLQGLGLEALLAACHAVHGAQPPPGDPPPGDGSSIRVGSSNGGSSGGSWCGKLHLWPVQAEAWRSTEAAVAALLAALEVEPGGSDRRSGFAAAAAAPAASGGSSAAVTGAGGSSTGAGGSSTGGGQPVPARPCVAHLRHLLQLGRPCYCGQGHYSLSQLQQEVAARWAESRPGADISEWVAAAPPRPQQLPGTGAARTGAQVEAVAVSQPQRNLQQWKQKQQQRQHMRKQQSRGKQEADAEGGNDALTINDLGDDLEDGSDGDDGGSGRVLLLVGNIPPSIKASVVQSELGAAFAPFGCRGVSVSRTRNGGSHGWARVSLAAADEAAAVAAAAAAVEHLDGRLALGGVALSVSPSCGRADCLFPGLPYPLRAGLRLDATAAYSATDQATADAMTQLLATLAERLVLQPLAPRLQPAAAAAPPVPQCAGAPQQESDAIVAGQQLEKEEKVLQPPPASSWVLLPLDVTDGTACCGGNSLSLARRFRRVVAVELDADRAEDLRHNAALLSAWSGFCARRAEQLQQEPGGAAPCQTPLQSTHVAEPRPRPQQHQQAPLGVLQVVCADYNQRLAGAGGAGATGGESSAVVFMDPPWGGPQYLGSTTTPTPGPAAHAGSVAAAPGTAAGAAPQLLGAGPGPAGPRLPRGDAAFGLGARPLSHIVAQLLTTPPAAPAPLADAPAAGAPAEEASAVAAAACRAGAGSGTSCGRLVALKLPSRASEDLRALQARVRELVAAKAAAGPAAAPAAAAPMRTAGGNAAVDVASGREDAAVGVGEGAEGGGGGGSGPRHVLGAEVTFGRSALVVFMAAADPCVTSSGGDGTGSDESDEEQADGAGGVGGKGRGRKGAVCGCGCESCVLRAAAFRAVLKEVCGIGLGVPYRVVCT</sequence>
<evidence type="ECO:0000256" key="1">
    <source>
        <dbReference type="SAM" id="MobiDB-lite"/>
    </source>
</evidence>
<evidence type="ECO:0000313" key="4">
    <source>
        <dbReference type="Proteomes" id="UP000006906"/>
    </source>
</evidence>
<dbReference type="Pfam" id="PF03129">
    <property type="entry name" value="HGTP_anticodon"/>
    <property type="match status" value="1"/>
</dbReference>
<dbReference type="InterPro" id="IPR004154">
    <property type="entry name" value="Anticodon-bd"/>
</dbReference>
<dbReference type="GeneID" id="66055788"/>
<dbReference type="KEGG" id="cre:CHLRE_12g549850v5"/>
<dbReference type="OrthoDB" id="194443at2759"/>
<dbReference type="STRING" id="3055.A0A2K3D690"/>
<evidence type="ECO:0000259" key="2">
    <source>
        <dbReference type="Pfam" id="PF03129"/>
    </source>
</evidence>
<dbReference type="Gene3D" id="3.40.50.800">
    <property type="entry name" value="Anticodon-binding domain"/>
    <property type="match status" value="1"/>
</dbReference>
<feature type="region of interest" description="Disordered" evidence="1">
    <location>
        <begin position="66"/>
        <end position="94"/>
    </location>
</feature>
<dbReference type="InParanoid" id="A0A2K3D690"/>
<feature type="region of interest" description="Disordered" evidence="1">
    <location>
        <begin position="777"/>
        <end position="803"/>
    </location>
</feature>
<feature type="region of interest" description="Disordered" evidence="1">
    <location>
        <begin position="272"/>
        <end position="297"/>
    </location>
</feature>
<feature type="compositionally biased region" description="Low complexity" evidence="1">
    <location>
        <begin position="463"/>
        <end position="474"/>
    </location>
</feature>
<dbReference type="Gramene" id="PNW76046">
    <property type="protein sequence ID" value="PNW76046"/>
    <property type="gene ID" value="CHLRE_12g549850v5"/>
</dbReference>
<reference evidence="3 4" key="1">
    <citation type="journal article" date="2007" name="Science">
        <title>The Chlamydomonas genome reveals the evolution of key animal and plant functions.</title>
        <authorList>
            <person name="Merchant S.S."/>
            <person name="Prochnik S.E."/>
            <person name="Vallon O."/>
            <person name="Harris E.H."/>
            <person name="Karpowicz S.J."/>
            <person name="Witman G.B."/>
            <person name="Terry A."/>
            <person name="Salamov A."/>
            <person name="Fritz-Laylin L.K."/>
            <person name="Marechal-Drouard L."/>
            <person name="Marshall W.F."/>
            <person name="Qu L.H."/>
            <person name="Nelson D.R."/>
            <person name="Sanderfoot A.A."/>
            <person name="Spalding M.H."/>
            <person name="Kapitonov V.V."/>
            <person name="Ren Q."/>
            <person name="Ferris P."/>
            <person name="Lindquist E."/>
            <person name="Shapiro H."/>
            <person name="Lucas S.M."/>
            <person name="Grimwood J."/>
            <person name="Schmutz J."/>
            <person name="Cardol P."/>
            <person name="Cerutti H."/>
            <person name="Chanfreau G."/>
            <person name="Chen C.L."/>
            <person name="Cognat V."/>
            <person name="Croft M.T."/>
            <person name="Dent R."/>
            <person name="Dutcher S."/>
            <person name="Fernandez E."/>
            <person name="Fukuzawa H."/>
            <person name="Gonzalez-Ballester D."/>
            <person name="Gonzalez-Halphen D."/>
            <person name="Hallmann A."/>
            <person name="Hanikenne M."/>
            <person name="Hippler M."/>
            <person name="Inwood W."/>
            <person name="Jabbari K."/>
            <person name="Kalanon M."/>
            <person name="Kuras R."/>
            <person name="Lefebvre P.A."/>
            <person name="Lemaire S.D."/>
            <person name="Lobanov A.V."/>
            <person name="Lohr M."/>
            <person name="Manuell A."/>
            <person name="Meier I."/>
            <person name="Mets L."/>
            <person name="Mittag M."/>
            <person name="Mittelmeier T."/>
            <person name="Moroney J.V."/>
            <person name="Moseley J."/>
            <person name="Napoli C."/>
            <person name="Nedelcu A.M."/>
            <person name="Niyogi K."/>
            <person name="Novoselov S.V."/>
            <person name="Paulsen I.T."/>
            <person name="Pazour G."/>
            <person name="Purton S."/>
            <person name="Ral J.P."/>
            <person name="Riano-Pachon D.M."/>
            <person name="Riekhof W."/>
            <person name="Rymarquis L."/>
            <person name="Schroda M."/>
            <person name="Stern D."/>
            <person name="Umen J."/>
            <person name="Willows R."/>
            <person name="Wilson N."/>
            <person name="Zimmer S.L."/>
            <person name="Allmer J."/>
            <person name="Balk J."/>
            <person name="Bisova K."/>
            <person name="Chen C.J."/>
            <person name="Elias M."/>
            <person name="Gendler K."/>
            <person name="Hauser C."/>
            <person name="Lamb M.R."/>
            <person name="Ledford H."/>
            <person name="Long J.C."/>
            <person name="Minagawa J."/>
            <person name="Page M.D."/>
            <person name="Pan J."/>
            <person name="Pootakham W."/>
            <person name="Roje S."/>
            <person name="Rose A."/>
            <person name="Stahlberg E."/>
            <person name="Terauchi A.M."/>
            <person name="Yang P."/>
            <person name="Ball S."/>
            <person name="Bowler C."/>
            <person name="Dieckmann C.L."/>
            <person name="Gladyshev V.N."/>
            <person name="Green P."/>
            <person name="Jorgensen R."/>
            <person name="Mayfield S."/>
            <person name="Mueller-Roeber B."/>
            <person name="Rajamani S."/>
            <person name="Sayre R.T."/>
            <person name="Brokstein P."/>
            <person name="Dubchak I."/>
            <person name="Goodstein D."/>
            <person name="Hornick L."/>
            <person name="Huang Y.W."/>
            <person name="Jhaveri J."/>
            <person name="Luo Y."/>
            <person name="Martinez D."/>
            <person name="Ngau W.C."/>
            <person name="Otillar B."/>
            <person name="Poliakov A."/>
            <person name="Porter A."/>
            <person name="Szajkowski L."/>
            <person name="Werner G."/>
            <person name="Zhou K."/>
            <person name="Grigoriev I.V."/>
            <person name="Rokhsar D.S."/>
            <person name="Grossman A.R."/>
        </authorList>
    </citation>
    <scope>NUCLEOTIDE SEQUENCE [LARGE SCALE GENOMIC DNA]</scope>
    <source>
        <strain evidence="4">CC-503</strain>
    </source>
</reference>
<gene>
    <name evidence="3" type="ORF">CHLRE_12g549850v5</name>
</gene>
<proteinExistence type="predicted"/>
<dbReference type="OMA" id="TDGTACC"/>
<feature type="compositionally biased region" description="Acidic residues" evidence="1">
    <location>
        <begin position="1073"/>
        <end position="1082"/>
    </location>
</feature>
<dbReference type="GO" id="GO:0036261">
    <property type="term" value="P:7-methylguanosine cap hypermethylation"/>
    <property type="evidence" value="ECO:0000318"/>
    <property type="project" value="GO_Central"/>
</dbReference>
<dbReference type="AlphaFoldDB" id="A0A2K3D690"/>
<feature type="region of interest" description="Disordered" evidence="1">
    <location>
        <begin position="461"/>
        <end position="518"/>
    </location>
</feature>
<dbReference type="Proteomes" id="UP000006906">
    <property type="component" value="Chromosome 12"/>
</dbReference>
<dbReference type="Gene3D" id="3.40.50.150">
    <property type="entry name" value="Vaccinia Virus protein VP39"/>
    <property type="match status" value="1"/>
</dbReference>
<feature type="compositionally biased region" description="Basic residues" evidence="1">
    <location>
        <begin position="475"/>
        <end position="486"/>
    </location>
</feature>
<dbReference type="InterPro" id="IPR029063">
    <property type="entry name" value="SAM-dependent_MTases_sf"/>
</dbReference>
<dbReference type="InterPro" id="IPR036621">
    <property type="entry name" value="Anticodon-bd_dom_sf"/>
</dbReference>
<dbReference type="GO" id="GO:0071164">
    <property type="term" value="F:RNA cap trimethylguanosine synthase activity"/>
    <property type="evidence" value="ECO:0000318"/>
    <property type="project" value="GO_Central"/>
</dbReference>
<dbReference type="PANTHER" id="PTHR14741">
    <property type="entry name" value="S-ADENOSYLMETHIONINE-DEPENDENT METHYLTRANSFERASE RELATED"/>
    <property type="match status" value="1"/>
</dbReference>
<dbReference type="SUPFAM" id="SSF53335">
    <property type="entry name" value="S-adenosyl-L-methionine-dependent methyltransferases"/>
    <property type="match status" value="1"/>
</dbReference>
<accession>A0A2K3D690</accession>
<evidence type="ECO:0000313" key="3">
    <source>
        <dbReference type="EMBL" id="PNW76046.1"/>
    </source>
</evidence>
<feature type="region of interest" description="Disordered" evidence="1">
    <location>
        <begin position="210"/>
        <end position="247"/>
    </location>
</feature>
<dbReference type="InterPro" id="IPR012677">
    <property type="entry name" value="Nucleotide-bd_a/b_plait_sf"/>
</dbReference>
<feature type="compositionally biased region" description="Pro residues" evidence="1">
    <location>
        <begin position="275"/>
        <end position="284"/>
    </location>
</feature>
<feature type="region of interest" description="Disordered" evidence="1">
    <location>
        <begin position="1066"/>
        <end position="1095"/>
    </location>
</feature>
<feature type="compositionally biased region" description="Acidic residues" evidence="1">
    <location>
        <begin position="506"/>
        <end position="518"/>
    </location>
</feature>
<feature type="compositionally biased region" description="Gly residues" evidence="1">
    <location>
        <begin position="363"/>
        <end position="380"/>
    </location>
</feature>
<dbReference type="EMBL" id="CM008973">
    <property type="protein sequence ID" value="PNW76046.1"/>
    <property type="molecule type" value="Genomic_DNA"/>
</dbReference>
<organism evidence="3 4">
    <name type="scientific">Chlamydomonas reinhardtii</name>
    <name type="common">Chlamydomonas smithii</name>
    <dbReference type="NCBI Taxonomy" id="3055"/>
    <lineage>
        <taxon>Eukaryota</taxon>
        <taxon>Viridiplantae</taxon>
        <taxon>Chlorophyta</taxon>
        <taxon>core chlorophytes</taxon>
        <taxon>Chlorophyceae</taxon>
        <taxon>CS clade</taxon>
        <taxon>Chlamydomonadales</taxon>
        <taxon>Chlamydomonadaceae</taxon>
        <taxon>Chlamydomonas</taxon>
    </lineage>
</organism>
<dbReference type="Gene3D" id="3.30.70.330">
    <property type="match status" value="1"/>
</dbReference>
<name>A0A2K3D690_CHLRE</name>
<feature type="domain" description="Anticodon-binding" evidence="2">
    <location>
        <begin position="111"/>
        <end position="163"/>
    </location>
</feature>
<dbReference type="PANTHER" id="PTHR14741:SF32">
    <property type="entry name" value="TRIMETHYLGUANOSINE SYNTHASE"/>
    <property type="match status" value="1"/>
</dbReference>
<keyword evidence="4" id="KW-1185">Reference proteome</keyword>
<feature type="region of interest" description="Disordered" evidence="1">
    <location>
        <begin position="355"/>
        <end position="380"/>
    </location>
</feature>
<dbReference type="GO" id="GO:0005634">
    <property type="term" value="C:nucleus"/>
    <property type="evidence" value="ECO:0000318"/>
    <property type="project" value="GO_Central"/>
</dbReference>
<protein>
    <recommendedName>
        <fullName evidence="2">Anticodon-binding domain-containing protein</fullName>
    </recommendedName>
</protein>
<dbReference type="RefSeq" id="XP_042919022.1">
    <property type="nucleotide sequence ID" value="XM_043068963.1"/>
</dbReference>
<dbReference type="SUPFAM" id="SSF52954">
    <property type="entry name" value="Class II aaRS ABD-related"/>
    <property type="match status" value="1"/>
</dbReference>
<feature type="compositionally biased region" description="Low complexity" evidence="1">
    <location>
        <begin position="73"/>
        <end position="94"/>
    </location>
</feature>